<dbReference type="PANTHER" id="PTHR12907:SF26">
    <property type="entry name" value="HIF PROLYL HYDROXYLASE, ISOFORM C"/>
    <property type="match status" value="1"/>
</dbReference>
<evidence type="ECO:0000256" key="2">
    <source>
        <dbReference type="SAM" id="MobiDB-lite"/>
    </source>
</evidence>
<dbReference type="PANTHER" id="PTHR12907">
    <property type="entry name" value="EGL NINE HOMOLOG-RELATED"/>
    <property type="match status" value="1"/>
</dbReference>
<dbReference type="InterPro" id="IPR051559">
    <property type="entry name" value="HIF_prolyl_hydroxylases"/>
</dbReference>
<dbReference type="GO" id="GO:0008198">
    <property type="term" value="F:ferrous iron binding"/>
    <property type="evidence" value="ECO:0007669"/>
    <property type="project" value="TreeGrafter"/>
</dbReference>
<dbReference type="AlphaFoldDB" id="A0A6P6RQH9"/>
<dbReference type="Gene3D" id="2.60.120.620">
    <property type="entry name" value="q2cbj1_9rhob like domain"/>
    <property type="match status" value="1"/>
</dbReference>
<dbReference type="RefSeq" id="XP_026189782.1">
    <property type="nucleotide sequence ID" value="XM_026333997.1"/>
</dbReference>
<dbReference type="GO" id="GO:0031418">
    <property type="term" value="F:L-ascorbic acid binding"/>
    <property type="evidence" value="ECO:0007669"/>
    <property type="project" value="UniProtKB-KW"/>
</dbReference>
<dbReference type="GO" id="GO:0071456">
    <property type="term" value="P:cellular response to hypoxia"/>
    <property type="evidence" value="ECO:0007669"/>
    <property type="project" value="TreeGrafter"/>
</dbReference>
<gene>
    <name evidence="4" type="primary">LOC34622124</name>
</gene>
<feature type="region of interest" description="Disordered" evidence="2">
    <location>
        <begin position="1"/>
        <end position="61"/>
    </location>
</feature>
<name>A0A6P6RQH9_9EIME</name>
<organism evidence="3 4">
    <name type="scientific">Cyclospora cayetanensis</name>
    <dbReference type="NCBI Taxonomy" id="88456"/>
    <lineage>
        <taxon>Eukaryota</taxon>
        <taxon>Sar</taxon>
        <taxon>Alveolata</taxon>
        <taxon>Apicomplexa</taxon>
        <taxon>Conoidasida</taxon>
        <taxon>Coccidia</taxon>
        <taxon>Eucoccidiorida</taxon>
        <taxon>Eimeriorina</taxon>
        <taxon>Eimeriidae</taxon>
        <taxon>Cyclospora</taxon>
    </lineage>
</organism>
<sequence>MGDSTVLEGGKEVCSSNAAPPGGRKGRVSKEPSGDSKMSDSNSNCNESNGVSDSSSSSSSLRKVWTKEMEEVMVDACMRALNYSARRDLERRVRSGTGTEARAGEQSCCSAATHQETQGTAEKCQDSCSSSCHTHASAHTAGAAAASAAPAYRFCKDPADVIGARLDDWTSRDRIKSLLPAVCERAAKVYSNVVGKGHKDGLTLERGSEEDRHLHEEILKEALLRETQFRVNQEMRQEQLLDSREGGLLANPSAYDEGPLSYLRSETIRDLMVEGVAVQHGFVGEAMRRQCLKELELLDFDGRFNEVFQQSVLDVRKDFMCWMALSDLDRENQQGLRHLLKCLFALPFELNKKANLCLQVGWVVQMSVFPPASFYRMHSDGGFSQERNNGRKITAIYYPNAKDWQVRQLAS</sequence>
<evidence type="ECO:0000313" key="4">
    <source>
        <dbReference type="RefSeq" id="XP_026189782.1"/>
    </source>
</evidence>
<dbReference type="GO" id="GO:0031543">
    <property type="term" value="F:peptidyl-proline dioxygenase activity"/>
    <property type="evidence" value="ECO:0007669"/>
    <property type="project" value="TreeGrafter"/>
</dbReference>
<keyword evidence="1" id="KW-0847">Vitamin C</keyword>
<accession>A0A6P6RQH9</accession>
<feature type="compositionally biased region" description="Basic and acidic residues" evidence="2">
    <location>
        <begin position="28"/>
        <end position="38"/>
    </location>
</feature>
<reference evidence="4" key="1">
    <citation type="submission" date="2025-08" db="UniProtKB">
        <authorList>
            <consortium name="RefSeq"/>
        </authorList>
    </citation>
    <scope>IDENTIFICATION</scope>
</reference>
<feature type="compositionally biased region" description="Polar residues" evidence="2">
    <location>
        <begin position="39"/>
        <end position="51"/>
    </location>
</feature>
<evidence type="ECO:0000256" key="1">
    <source>
        <dbReference type="ARBA" id="ARBA00022896"/>
    </source>
</evidence>
<proteinExistence type="predicted"/>
<protein>
    <submittedName>
        <fullName evidence="4">Uncharacterized protein LOC34622124</fullName>
    </submittedName>
</protein>
<dbReference type="OrthoDB" id="76265at2759"/>
<evidence type="ECO:0000313" key="3">
    <source>
        <dbReference type="Proteomes" id="UP000515125"/>
    </source>
</evidence>
<dbReference type="Proteomes" id="UP000515125">
    <property type="component" value="Unplaced"/>
</dbReference>
<dbReference type="GeneID" id="34622124"/>
<keyword evidence="3" id="KW-1185">Reference proteome</keyword>